<evidence type="ECO:0000259" key="6">
    <source>
        <dbReference type="PROSITE" id="PS50122"/>
    </source>
</evidence>
<feature type="active site" evidence="4">
    <location>
        <position position="131"/>
    </location>
</feature>
<feature type="active site" evidence="4">
    <location>
        <position position="12"/>
    </location>
</feature>
<dbReference type="PROSITE" id="PS50122">
    <property type="entry name" value="CHEB"/>
    <property type="match status" value="1"/>
</dbReference>
<dbReference type="Pfam" id="PF01339">
    <property type="entry name" value="CheB_methylest"/>
    <property type="match status" value="1"/>
</dbReference>
<evidence type="ECO:0000256" key="2">
    <source>
        <dbReference type="ARBA" id="ARBA00039140"/>
    </source>
</evidence>
<sequence>MPGHDIIVVGASAGGVEALTLLVKNLPKDLNAAVLIVLHIPSYSSSVLPRILERAGNLPAVHARDGEPLLLGRIYIAPPNYHLLVKPGTLQLTLGPRENSHRPAIDPLFRTAARAYGQRVIGVVLTGSLDDGTAGLKAVKMRGGVAVVQSPEDALYAGMPRNAIENVNDVDYVLPLSDIPSKLIDLVNTPVEVGGEDPIPEELAFESDLAEMKMAPLNNDDKPGKPSPFACPDCGGTLWDLSDRDLLRFRCRTGHAFSGATLLAKQSDALEDALWIALRALEERASLANRMSQRMRERNQTLSAIRLEEEAKDAQKRAAVIQEVLLKSDGMTKDKDLSSLSLEEPIKE</sequence>
<dbReference type="GO" id="GO:0006935">
    <property type="term" value="P:chemotaxis"/>
    <property type="evidence" value="ECO:0007669"/>
    <property type="project" value="UniProtKB-UniRule"/>
</dbReference>
<dbReference type="AlphaFoldDB" id="A0A0C1N875"/>
<dbReference type="GO" id="GO:0005737">
    <property type="term" value="C:cytoplasm"/>
    <property type="evidence" value="ECO:0007669"/>
    <property type="project" value="InterPro"/>
</dbReference>
<dbReference type="InterPro" id="IPR000673">
    <property type="entry name" value="Sig_transdc_resp-reg_Me-estase"/>
</dbReference>
<accession>A0A0C1N875</accession>
<dbReference type="SUPFAM" id="SSF52738">
    <property type="entry name" value="Methylesterase CheB, C-terminal domain"/>
    <property type="match status" value="1"/>
</dbReference>
<dbReference type="GO" id="GO:0008984">
    <property type="term" value="F:protein-glutamate methylesterase activity"/>
    <property type="evidence" value="ECO:0007669"/>
    <property type="project" value="UniProtKB-EC"/>
</dbReference>
<dbReference type="Gene3D" id="3.40.50.180">
    <property type="entry name" value="Methylesterase CheB, C-terminal domain"/>
    <property type="match status" value="1"/>
</dbReference>
<organism evidence="8">
    <name type="scientific">Tolypothrix bouteillei VB521301</name>
    <dbReference type="NCBI Taxonomy" id="1479485"/>
    <lineage>
        <taxon>Bacteria</taxon>
        <taxon>Bacillati</taxon>
        <taxon>Cyanobacteriota</taxon>
        <taxon>Cyanophyceae</taxon>
        <taxon>Nostocales</taxon>
        <taxon>Tolypothrichaceae</taxon>
        <taxon>Tolypothrix</taxon>
    </lineage>
</organism>
<dbReference type="InterPro" id="IPR035909">
    <property type="entry name" value="CheB_C"/>
</dbReference>
<keyword evidence="4" id="KW-0145">Chemotaxis</keyword>
<dbReference type="Proteomes" id="UP000029738">
    <property type="component" value="Unassembled WGS sequence"/>
</dbReference>
<dbReference type="EMBL" id="JHEG02000048">
    <property type="protein sequence ID" value="KIE10842.1"/>
    <property type="molecule type" value="Genomic_DNA"/>
</dbReference>
<reference evidence="8" key="1">
    <citation type="journal article" date="2015" name="Genome Announc.">
        <title>Draft Genome Sequence of Tolypothrix boutellei Strain VB521301.</title>
        <authorList>
            <person name="Chandrababunaidu M.M."/>
            <person name="Singh D."/>
            <person name="Sen D."/>
            <person name="Bhan S."/>
            <person name="Das S."/>
            <person name="Gupta A."/>
            <person name="Adhikary S.P."/>
            <person name="Tripathy S."/>
        </authorList>
    </citation>
    <scope>NUCLEOTIDE SEQUENCE</scope>
    <source>
        <strain evidence="8">VB521301</strain>
    </source>
</reference>
<dbReference type="EC" id="3.1.1.61" evidence="2"/>
<comment type="caution">
    <text evidence="8">The sequence shown here is derived from an EMBL/GenBank/DDBJ whole genome shotgun (WGS) entry which is preliminary data.</text>
</comment>
<evidence type="ECO:0000313" key="8">
    <source>
        <dbReference type="EMBL" id="KIE10842.1"/>
    </source>
</evidence>
<keyword evidence="1 4" id="KW-0378">Hydrolase</keyword>
<comment type="catalytic activity">
    <reaction evidence="3">
        <text>[protein]-L-glutamate 5-O-methyl ester + H2O = L-glutamyl-[protein] + methanol + H(+)</text>
        <dbReference type="Rhea" id="RHEA:23236"/>
        <dbReference type="Rhea" id="RHEA-COMP:10208"/>
        <dbReference type="Rhea" id="RHEA-COMP:10311"/>
        <dbReference type="ChEBI" id="CHEBI:15377"/>
        <dbReference type="ChEBI" id="CHEBI:15378"/>
        <dbReference type="ChEBI" id="CHEBI:17790"/>
        <dbReference type="ChEBI" id="CHEBI:29973"/>
        <dbReference type="ChEBI" id="CHEBI:82795"/>
        <dbReference type="EC" id="3.1.1.61"/>
    </reaction>
</comment>
<name>A0A0C1N875_9CYAN</name>
<proteinExistence type="predicted"/>
<dbReference type="GO" id="GO:0000156">
    <property type="term" value="F:phosphorelay response regulator activity"/>
    <property type="evidence" value="ECO:0007669"/>
    <property type="project" value="InterPro"/>
</dbReference>
<evidence type="ECO:0000256" key="1">
    <source>
        <dbReference type="ARBA" id="ARBA00022801"/>
    </source>
</evidence>
<keyword evidence="9" id="KW-1185">Reference proteome</keyword>
<feature type="coiled-coil region" evidence="5">
    <location>
        <begin position="278"/>
        <end position="324"/>
    </location>
</feature>
<dbReference type="RefSeq" id="WP_038082940.1">
    <property type="nucleotide sequence ID" value="NZ_JHEG04000001.1"/>
</dbReference>
<dbReference type="OrthoDB" id="9793421at2"/>
<evidence type="ECO:0000256" key="3">
    <source>
        <dbReference type="ARBA" id="ARBA00048267"/>
    </source>
</evidence>
<feature type="domain" description="CheB-type methylesterase" evidence="6">
    <location>
        <begin position="1"/>
        <end position="190"/>
    </location>
</feature>
<dbReference type="CDD" id="cd16433">
    <property type="entry name" value="CheB"/>
    <property type="match status" value="1"/>
</dbReference>
<gene>
    <name evidence="8" type="ORF">DA73_0220440</name>
    <name evidence="7" type="ORF">DA73_0400016260</name>
</gene>
<dbReference type="EMBL" id="JHEG04000001">
    <property type="protein sequence ID" value="KAF3886865.1"/>
    <property type="molecule type" value="Genomic_DNA"/>
</dbReference>
<evidence type="ECO:0000256" key="5">
    <source>
        <dbReference type="SAM" id="Coils"/>
    </source>
</evidence>
<evidence type="ECO:0000313" key="9">
    <source>
        <dbReference type="Proteomes" id="UP000029738"/>
    </source>
</evidence>
<evidence type="ECO:0000313" key="7">
    <source>
        <dbReference type="EMBL" id="KAF3886865.1"/>
    </source>
</evidence>
<dbReference type="InterPro" id="IPR011247">
    <property type="entry name" value="Chemotax_prot-Glu_Me-esterase"/>
</dbReference>
<evidence type="ECO:0000256" key="4">
    <source>
        <dbReference type="PROSITE-ProRule" id="PRU00050"/>
    </source>
</evidence>
<reference evidence="7" key="2">
    <citation type="submission" date="2019-11" db="EMBL/GenBank/DDBJ databases">
        <title>Improved Assembly of Tolypothrix boutellei genome.</title>
        <authorList>
            <person name="Sarangi A.N."/>
            <person name="Mukherjee M."/>
            <person name="Ghosh S."/>
            <person name="Singh D."/>
            <person name="Das A."/>
            <person name="Kant S."/>
            <person name="Prusty A."/>
            <person name="Tripathy S."/>
        </authorList>
    </citation>
    <scope>NUCLEOTIDE SEQUENCE</scope>
    <source>
        <strain evidence="7">VB521301</strain>
    </source>
</reference>
<dbReference type="PANTHER" id="PTHR42872">
    <property type="entry name" value="PROTEIN-GLUTAMATE METHYLESTERASE/PROTEIN-GLUTAMINE GLUTAMINASE"/>
    <property type="match status" value="1"/>
</dbReference>
<dbReference type="PIRSF" id="PIRSF036461">
    <property type="entry name" value="Chmtx_methlestr"/>
    <property type="match status" value="1"/>
</dbReference>
<protein>
    <recommendedName>
        <fullName evidence="2">protein-glutamate methylesterase</fullName>
        <ecNumber evidence="2">3.1.1.61</ecNumber>
    </recommendedName>
</protein>
<dbReference type="STRING" id="1479485.DA73_0220440"/>
<dbReference type="PANTHER" id="PTHR42872:SF6">
    <property type="entry name" value="PROTEIN-GLUTAMATE METHYLESTERASE_PROTEIN-GLUTAMINE GLUTAMINASE"/>
    <property type="match status" value="1"/>
</dbReference>
<keyword evidence="5" id="KW-0175">Coiled coil</keyword>
<feature type="active site" evidence="4">
    <location>
        <position position="39"/>
    </location>
</feature>